<proteinExistence type="predicted"/>
<evidence type="ECO:0000313" key="3">
    <source>
        <dbReference type="EMBL" id="MDN7934662.1"/>
    </source>
</evidence>
<evidence type="ECO:0000313" key="4">
    <source>
        <dbReference type="Proteomes" id="UP001171606"/>
    </source>
</evidence>
<protein>
    <submittedName>
        <fullName evidence="3">DUF4148 domain-containing protein</fullName>
    </submittedName>
</protein>
<feature type="region of interest" description="Disordered" evidence="1">
    <location>
        <begin position="75"/>
        <end position="110"/>
    </location>
</feature>
<keyword evidence="4" id="KW-1185">Reference proteome</keyword>
<dbReference type="InterPro" id="IPR025421">
    <property type="entry name" value="DUF4148"/>
</dbReference>
<organism evidence="3 4">
    <name type="scientific">Burkholderia metallica</name>
    <dbReference type="NCBI Taxonomy" id="488729"/>
    <lineage>
        <taxon>Bacteria</taxon>
        <taxon>Pseudomonadati</taxon>
        <taxon>Pseudomonadota</taxon>
        <taxon>Betaproteobacteria</taxon>
        <taxon>Burkholderiales</taxon>
        <taxon>Burkholderiaceae</taxon>
        <taxon>Burkholderia</taxon>
        <taxon>Burkholderia cepacia complex</taxon>
    </lineage>
</organism>
<evidence type="ECO:0000256" key="2">
    <source>
        <dbReference type="SAM" id="Phobius"/>
    </source>
</evidence>
<feature type="transmembrane region" description="Helical" evidence="2">
    <location>
        <begin position="20"/>
        <end position="37"/>
    </location>
</feature>
<name>A0ABT8PHV5_9BURK</name>
<reference evidence="3" key="1">
    <citation type="submission" date="2023-07" db="EMBL/GenBank/DDBJ databases">
        <title>A collection of bacterial strains from the Burkholderia cepacia Research Laboratory and Repository.</title>
        <authorList>
            <person name="Lipuma J."/>
            <person name="Spilker T."/>
            <person name="Caverly L."/>
        </authorList>
    </citation>
    <scope>NUCLEOTIDE SEQUENCE</scope>
    <source>
        <strain evidence="3">AU42020</strain>
    </source>
</reference>
<accession>A0ABT8PHV5</accession>
<sequence length="125" mass="13909">MLTLLATDVENDMDLKTFNATLVIFAIFIGFTTTSHSKELTRAEVKAELEELRALGYRSANDDPHYPRHIQEMMKKLHKSRATANSTGISEPEPWHKQPDPAVEADNPPGKCVGPASFCNTYFGS</sequence>
<dbReference type="Pfam" id="PF13663">
    <property type="entry name" value="DUF4148"/>
    <property type="match status" value="1"/>
</dbReference>
<comment type="caution">
    <text evidence="3">The sequence shown here is derived from an EMBL/GenBank/DDBJ whole genome shotgun (WGS) entry which is preliminary data.</text>
</comment>
<keyword evidence="2" id="KW-0472">Membrane</keyword>
<dbReference type="Proteomes" id="UP001171606">
    <property type="component" value="Unassembled WGS sequence"/>
</dbReference>
<keyword evidence="2" id="KW-0812">Transmembrane</keyword>
<dbReference type="EMBL" id="JAUJSQ010000011">
    <property type="protein sequence ID" value="MDN7934662.1"/>
    <property type="molecule type" value="Genomic_DNA"/>
</dbReference>
<gene>
    <name evidence="3" type="ORF">QZM52_25625</name>
</gene>
<keyword evidence="2" id="KW-1133">Transmembrane helix</keyword>
<dbReference type="RefSeq" id="WP_301756749.1">
    <property type="nucleotide sequence ID" value="NZ_JAUJSQ010000011.1"/>
</dbReference>
<evidence type="ECO:0000256" key="1">
    <source>
        <dbReference type="SAM" id="MobiDB-lite"/>
    </source>
</evidence>